<dbReference type="Gene3D" id="2.40.10.10">
    <property type="entry name" value="Trypsin-like serine proteases"/>
    <property type="match status" value="1"/>
</dbReference>
<dbReference type="GO" id="GO:0004252">
    <property type="term" value="F:serine-type endopeptidase activity"/>
    <property type="evidence" value="ECO:0007669"/>
    <property type="project" value="InterPro"/>
</dbReference>
<dbReference type="SMART" id="SM00020">
    <property type="entry name" value="Tryp_SPc"/>
    <property type="match status" value="1"/>
</dbReference>
<dbReference type="STRING" id="133385.A0A2T9Y684"/>
<feature type="region of interest" description="Disordered" evidence="1">
    <location>
        <begin position="330"/>
        <end position="360"/>
    </location>
</feature>
<dbReference type="PANTHER" id="PTHR24260">
    <property type="match status" value="1"/>
</dbReference>
<dbReference type="InterPro" id="IPR043504">
    <property type="entry name" value="Peptidase_S1_PA_chymotrypsin"/>
</dbReference>
<dbReference type="PANTHER" id="PTHR24260:SF136">
    <property type="entry name" value="GH08193P-RELATED"/>
    <property type="match status" value="1"/>
</dbReference>
<reference evidence="4 5" key="1">
    <citation type="journal article" date="2018" name="MBio">
        <title>Comparative Genomics Reveals the Core Gene Toolbox for the Fungus-Insect Symbiosis.</title>
        <authorList>
            <person name="Wang Y."/>
            <person name="Stata M."/>
            <person name="Wang W."/>
            <person name="Stajich J.E."/>
            <person name="White M.M."/>
            <person name="Moncalvo J.M."/>
        </authorList>
    </citation>
    <scope>NUCLEOTIDE SEQUENCE [LARGE SCALE GENOMIC DNA]</scope>
    <source>
        <strain evidence="4 5">SWE-8-4</strain>
    </source>
</reference>
<feature type="domain" description="Peptidase S1" evidence="3">
    <location>
        <begin position="59"/>
        <end position="318"/>
    </location>
</feature>
<dbReference type="Proteomes" id="UP000245383">
    <property type="component" value="Unassembled WGS sequence"/>
</dbReference>
<evidence type="ECO:0000313" key="5">
    <source>
        <dbReference type="Proteomes" id="UP000245383"/>
    </source>
</evidence>
<evidence type="ECO:0000256" key="2">
    <source>
        <dbReference type="SAM" id="SignalP"/>
    </source>
</evidence>
<keyword evidence="5" id="KW-1185">Reference proteome</keyword>
<accession>A0A2T9Y684</accession>
<evidence type="ECO:0000256" key="1">
    <source>
        <dbReference type="SAM" id="MobiDB-lite"/>
    </source>
</evidence>
<sequence>MYAINTKLMILTFLSLSKASILNNFLTSTANFNDNSSVLPETSRISSSSSAASSFSKRIVNGNTAAISEFPFIGSINIEYESVDYIFTGSLISSNVVITTAFFLNRVSIDGIVDYSKISLKFGSNNIINKADNAFKPKKVVWHPDYNLEGAENEIENDIALILLDKDVPSDIAMPIQLYTGEVTETSNFRTAGWGITTKLTPTTEEQNYSSTLNSIEISNVSQKNCIELSPDILKSSKGTICSINKNDQGICIGDFGSPLTTLDNGSYKLVGIASLPVPKYDRSEDIYSEGTVCGVSGDGALFTHLSYHVDWINENIKKLGGNSISFDQGSNSTDSSKNSNNSIDSSKNSNNPSSSNNSSSNGFKLYCSLLLNSAMLSLMILCFTLC</sequence>
<feature type="chain" id="PRO_5015543930" description="Peptidase S1 domain-containing protein" evidence="2">
    <location>
        <begin position="20"/>
        <end position="387"/>
    </location>
</feature>
<protein>
    <recommendedName>
        <fullName evidence="3">Peptidase S1 domain-containing protein</fullName>
    </recommendedName>
</protein>
<name>A0A2T9Y684_9FUNG</name>
<dbReference type="OrthoDB" id="6380398at2759"/>
<dbReference type="InterPro" id="IPR051333">
    <property type="entry name" value="CLIP_Serine_Protease"/>
</dbReference>
<feature type="compositionally biased region" description="Low complexity" evidence="1">
    <location>
        <begin position="331"/>
        <end position="360"/>
    </location>
</feature>
<dbReference type="Pfam" id="PF00089">
    <property type="entry name" value="Trypsin"/>
    <property type="match status" value="1"/>
</dbReference>
<gene>
    <name evidence="4" type="ORF">BB561_006146</name>
</gene>
<dbReference type="EMBL" id="MBFR01000436">
    <property type="protein sequence ID" value="PVU87852.1"/>
    <property type="molecule type" value="Genomic_DNA"/>
</dbReference>
<dbReference type="SUPFAM" id="SSF50494">
    <property type="entry name" value="Trypsin-like serine proteases"/>
    <property type="match status" value="1"/>
</dbReference>
<comment type="caution">
    <text evidence="4">The sequence shown here is derived from an EMBL/GenBank/DDBJ whole genome shotgun (WGS) entry which is preliminary data.</text>
</comment>
<proteinExistence type="predicted"/>
<dbReference type="PROSITE" id="PS50240">
    <property type="entry name" value="TRYPSIN_DOM"/>
    <property type="match status" value="1"/>
</dbReference>
<dbReference type="InterPro" id="IPR009003">
    <property type="entry name" value="Peptidase_S1_PA"/>
</dbReference>
<dbReference type="AlphaFoldDB" id="A0A2T9Y684"/>
<organism evidence="4 5">
    <name type="scientific">Smittium simulii</name>
    <dbReference type="NCBI Taxonomy" id="133385"/>
    <lineage>
        <taxon>Eukaryota</taxon>
        <taxon>Fungi</taxon>
        <taxon>Fungi incertae sedis</taxon>
        <taxon>Zoopagomycota</taxon>
        <taxon>Kickxellomycotina</taxon>
        <taxon>Harpellomycetes</taxon>
        <taxon>Harpellales</taxon>
        <taxon>Legeriomycetaceae</taxon>
        <taxon>Smittium</taxon>
    </lineage>
</organism>
<dbReference type="GO" id="GO:0006508">
    <property type="term" value="P:proteolysis"/>
    <property type="evidence" value="ECO:0007669"/>
    <property type="project" value="InterPro"/>
</dbReference>
<dbReference type="CDD" id="cd00190">
    <property type="entry name" value="Tryp_SPc"/>
    <property type="match status" value="1"/>
</dbReference>
<evidence type="ECO:0000259" key="3">
    <source>
        <dbReference type="PROSITE" id="PS50240"/>
    </source>
</evidence>
<keyword evidence="2" id="KW-0732">Signal</keyword>
<evidence type="ECO:0000313" key="4">
    <source>
        <dbReference type="EMBL" id="PVU87852.1"/>
    </source>
</evidence>
<feature type="signal peptide" evidence="2">
    <location>
        <begin position="1"/>
        <end position="19"/>
    </location>
</feature>
<dbReference type="InterPro" id="IPR001254">
    <property type="entry name" value="Trypsin_dom"/>
</dbReference>